<dbReference type="NCBIfam" id="NF033539">
    <property type="entry name" value="transpos_IS1380"/>
    <property type="match status" value="1"/>
</dbReference>
<dbReference type="SUPFAM" id="SSF53098">
    <property type="entry name" value="Ribonuclease H-like"/>
    <property type="match status" value="1"/>
</dbReference>
<accession>B3TB87</accession>
<proteinExistence type="predicted"/>
<organism evidence="2">
    <name type="scientific">uncultured marine microorganism HF4000_APKG8L7</name>
    <dbReference type="NCBI Taxonomy" id="455556"/>
    <lineage>
        <taxon>unclassified sequences</taxon>
        <taxon>environmental samples</taxon>
    </lineage>
</organism>
<evidence type="ECO:0000259" key="1">
    <source>
        <dbReference type="Pfam" id="PF13701"/>
    </source>
</evidence>
<dbReference type="InterPro" id="IPR047960">
    <property type="entry name" value="Transpos_IS1380"/>
</dbReference>
<dbReference type="EMBL" id="EU016659">
    <property type="protein sequence ID" value="ABZ09846.1"/>
    <property type="molecule type" value="Genomic_DNA"/>
</dbReference>
<dbReference type="Pfam" id="PF13701">
    <property type="entry name" value="DDE_Tnp_1_4"/>
    <property type="match status" value="1"/>
</dbReference>
<sequence>MPYDFGVWTRSCGTRRTQLTMTETIAYLPGLSPVENKELCARFDGGRLSSDGGVLVLRGIETRLGIADRLASCLADARDPASTIHSYADMIRARLFAIACGYEDCDDLDSLRVDPAFKLACGRLPESGRDLMSQPTLSRLENAPSWRALARMGLSMIDLFLGSFERGPQRITLDIDDTLDAVHGGQQLALFNAHYDEYCFQPIHIFDAATGKPVLSLLRPGKRPSGEEAARILGHVIRRIRRHWPRVEITVRGDGHYGTPEVMDLLEDQGCGYIFGLPGNARLARIGQPWCEDAAVRRVRSRKDKVRRFFRIGYRAGSWSRMRTVIARVEATSKGCDIRFIVTNLPGRAKVLYEKVYCARGRMENMIKEHKLYTKSDRTSCHRWEANQFRLFLHSGAYWLLHQLRQAAPRRSLWRTATFETIRRAFLKIAVRIQELKSRVRVALPSAYPYRPALVSMAGCIAAQGP</sequence>
<reference evidence="2" key="1">
    <citation type="journal article" date="2008" name="ISME J.">
        <title>Genomic patterns of recombination, clonal divergence and environment in marine microbial populations.</title>
        <authorList>
            <person name="Konstantinidis K.T."/>
            <person name="Delong E.F."/>
        </authorList>
    </citation>
    <scope>NUCLEOTIDE SEQUENCE</scope>
</reference>
<dbReference type="InterPro" id="IPR025668">
    <property type="entry name" value="Tnp_DDE_dom"/>
</dbReference>
<dbReference type="AlphaFoldDB" id="B3TB87"/>
<evidence type="ECO:0000313" key="2">
    <source>
        <dbReference type="EMBL" id="ABZ09846.1"/>
    </source>
</evidence>
<dbReference type="InterPro" id="IPR012337">
    <property type="entry name" value="RNaseH-like_sf"/>
</dbReference>
<gene>
    <name evidence="2" type="ORF">ALOHA_HF4000APKG8L7ctg1g21</name>
</gene>
<name>B3TB87_9ZZZZ</name>
<protein>
    <submittedName>
        <fullName evidence="2">Putative transposase DDE domain protein</fullName>
    </submittedName>
</protein>
<feature type="domain" description="Transposase DDE" evidence="1">
    <location>
        <begin position="32"/>
        <end position="459"/>
    </location>
</feature>